<feature type="chain" id="PRO_5039190302" description="Lactococcin 972 family bacteriocin" evidence="1">
    <location>
        <begin position="31"/>
        <end position="140"/>
    </location>
</feature>
<evidence type="ECO:0000313" key="2">
    <source>
        <dbReference type="EMBL" id="AUJ32911.1"/>
    </source>
</evidence>
<dbReference type="AlphaFoldDB" id="A0A3S6QXI2"/>
<evidence type="ECO:0000256" key="1">
    <source>
        <dbReference type="SAM" id="SignalP"/>
    </source>
</evidence>
<name>A0A3S6QXI2_9LACO</name>
<evidence type="ECO:0008006" key="4">
    <source>
        <dbReference type="Google" id="ProtNLM"/>
    </source>
</evidence>
<evidence type="ECO:0000313" key="3">
    <source>
        <dbReference type="Proteomes" id="UP000324497"/>
    </source>
</evidence>
<gene>
    <name evidence="2" type="ORF">BSQ50_10395</name>
</gene>
<reference evidence="2 3" key="1">
    <citation type="submission" date="2016-11" db="EMBL/GenBank/DDBJ databases">
        <title>Interaction between Lactobacillus species and yeast in water kefir.</title>
        <authorList>
            <person name="Behr J."/>
            <person name="Xu D."/>
            <person name="Vogel R.F."/>
        </authorList>
    </citation>
    <scope>NUCLEOTIDE SEQUENCE [LARGE SCALE GENOMIC DNA]</scope>
    <source>
        <strain evidence="2 3">TMW 1.1827</strain>
    </source>
</reference>
<accession>A0A3S6QXI2</accession>
<dbReference type="KEGG" id="lng:BSQ50_10395"/>
<sequence length="140" mass="15959">MSGKRNKKVFFILAIFSLLLMGLSASMALAVNTSYVHFEFRITSPNDQTYRQQKWTKSSYYLKSTSSSRPWYTATAWGQSYKAGRTGNIDVSGGVKYHVYPYHTYRLTNYLVERYGAGNNAYIMANSYGYGSSYGTWHAD</sequence>
<dbReference type="EMBL" id="CP018180">
    <property type="protein sequence ID" value="AUJ32911.1"/>
    <property type="molecule type" value="Genomic_DNA"/>
</dbReference>
<feature type="signal peptide" evidence="1">
    <location>
        <begin position="1"/>
        <end position="30"/>
    </location>
</feature>
<proteinExistence type="predicted"/>
<organism evidence="2 3">
    <name type="scientific">Liquorilactobacillus nagelii</name>
    <dbReference type="NCBI Taxonomy" id="82688"/>
    <lineage>
        <taxon>Bacteria</taxon>
        <taxon>Bacillati</taxon>
        <taxon>Bacillota</taxon>
        <taxon>Bacilli</taxon>
        <taxon>Lactobacillales</taxon>
        <taxon>Lactobacillaceae</taxon>
        <taxon>Liquorilactobacillus</taxon>
    </lineage>
</organism>
<protein>
    <recommendedName>
        <fullName evidence="4">Lactococcin 972 family bacteriocin</fullName>
    </recommendedName>
</protein>
<dbReference type="Proteomes" id="UP000324497">
    <property type="component" value="Chromosome"/>
</dbReference>
<keyword evidence="3" id="KW-1185">Reference proteome</keyword>
<keyword evidence="1" id="KW-0732">Signal</keyword>
<dbReference type="RefSeq" id="WP_148127151.1">
    <property type="nucleotide sequence ID" value="NZ_CP018180.1"/>
</dbReference>